<accession>A0A0E9M1I5</accession>
<dbReference type="Proteomes" id="UP000032900">
    <property type="component" value="Unassembled WGS sequence"/>
</dbReference>
<evidence type="ECO:0000313" key="4">
    <source>
        <dbReference type="Proteomes" id="UP000032900"/>
    </source>
</evidence>
<dbReference type="PANTHER" id="PTHR46268:SF6">
    <property type="entry name" value="UNIVERSAL STRESS PROTEIN UP12"/>
    <property type="match status" value="1"/>
</dbReference>
<evidence type="ECO:0000259" key="2">
    <source>
        <dbReference type="Pfam" id="PF00582"/>
    </source>
</evidence>
<dbReference type="CDD" id="cd00293">
    <property type="entry name" value="USP-like"/>
    <property type="match status" value="1"/>
</dbReference>
<evidence type="ECO:0000256" key="1">
    <source>
        <dbReference type="ARBA" id="ARBA00008791"/>
    </source>
</evidence>
<reference evidence="3 4" key="1">
    <citation type="journal article" date="2015" name="Microbes Environ.">
        <title>Distribution and evolution of nitrogen fixation genes in the phylum bacteroidetes.</title>
        <authorList>
            <person name="Inoue J."/>
            <person name="Oshima K."/>
            <person name="Suda W."/>
            <person name="Sakamoto M."/>
            <person name="Iino T."/>
            <person name="Noda S."/>
            <person name="Hongoh Y."/>
            <person name="Hattori M."/>
            <person name="Ohkuma M."/>
        </authorList>
    </citation>
    <scope>NUCLEOTIDE SEQUENCE [LARGE SCALE GENOMIC DNA]</scope>
    <source>
        <strain evidence="3">JCM 15548</strain>
    </source>
</reference>
<dbReference type="Pfam" id="PF00582">
    <property type="entry name" value="Usp"/>
    <property type="match status" value="1"/>
</dbReference>
<dbReference type="RefSeq" id="WP_062126627.1">
    <property type="nucleotide sequence ID" value="NZ_BAZW01000035.1"/>
</dbReference>
<dbReference type="PRINTS" id="PR01438">
    <property type="entry name" value="UNVRSLSTRESS"/>
</dbReference>
<dbReference type="InterPro" id="IPR006016">
    <property type="entry name" value="UspA"/>
</dbReference>
<sequence length="279" mass="31314">MKRILVPVDFSEDAVFAVDVGVQIANSLKAKLRLMHVRTGKKYHPEFAKDNPHFIIDDKDTAYMEYLVDRARVAYKVDNGEVDAKFREGNVVREIKNQAHYDDSVIIVIGTHGVSGFEDRWIGSNAYRLVSHAPCPVLAVRKQMTFNHEQKILLPIDTEKVSRRIVPQVAGFAKVLDAKVLVVGITKRTKWAIPGRINAYVHQVERFLKKAAFIPFDSAIVDGSEGPQELLDYAHANGATVIALPVKKTLNPFESVFFPFANELLNMSDLPILAVPEHE</sequence>
<dbReference type="EMBL" id="BAZW01000035">
    <property type="protein sequence ID" value="GAO31010.1"/>
    <property type="molecule type" value="Genomic_DNA"/>
</dbReference>
<dbReference type="AlphaFoldDB" id="A0A0E9M1I5"/>
<protein>
    <submittedName>
        <fullName evidence="3">UspA protein</fullName>
    </submittedName>
</protein>
<name>A0A0E9M1I5_9BACT</name>
<dbReference type="PANTHER" id="PTHR46268">
    <property type="entry name" value="STRESS RESPONSE PROTEIN NHAX"/>
    <property type="match status" value="1"/>
</dbReference>
<comment type="similarity">
    <text evidence="1">Belongs to the universal stress protein A family.</text>
</comment>
<dbReference type="OrthoDB" id="9788959at2"/>
<proteinExistence type="inferred from homology"/>
<dbReference type="InterPro" id="IPR006015">
    <property type="entry name" value="Universal_stress_UspA"/>
</dbReference>
<dbReference type="Gene3D" id="3.40.50.12370">
    <property type="match status" value="1"/>
</dbReference>
<organism evidence="3 4">
    <name type="scientific">Geofilum rubicundum JCM 15548</name>
    <dbReference type="NCBI Taxonomy" id="1236989"/>
    <lineage>
        <taxon>Bacteria</taxon>
        <taxon>Pseudomonadati</taxon>
        <taxon>Bacteroidota</taxon>
        <taxon>Bacteroidia</taxon>
        <taxon>Marinilabiliales</taxon>
        <taxon>Marinilabiliaceae</taxon>
        <taxon>Geofilum</taxon>
    </lineage>
</organism>
<evidence type="ECO:0000313" key="3">
    <source>
        <dbReference type="EMBL" id="GAO31010.1"/>
    </source>
</evidence>
<keyword evidence="4" id="KW-1185">Reference proteome</keyword>
<dbReference type="SUPFAM" id="SSF52402">
    <property type="entry name" value="Adenine nucleotide alpha hydrolases-like"/>
    <property type="match status" value="2"/>
</dbReference>
<dbReference type="STRING" id="1236989.JCM15548_13342"/>
<feature type="domain" description="UspA" evidence="2">
    <location>
        <begin position="1"/>
        <end position="141"/>
    </location>
</feature>
<comment type="caution">
    <text evidence="3">The sequence shown here is derived from an EMBL/GenBank/DDBJ whole genome shotgun (WGS) entry which is preliminary data.</text>
</comment>
<gene>
    <name evidence="3" type="ORF">JCM15548_13342</name>
</gene>